<accession>A0A4Y7IGX7</accession>
<reference evidence="1 2" key="1">
    <citation type="journal article" date="2018" name="Science">
        <title>The opium poppy genome and morphinan production.</title>
        <authorList>
            <person name="Guo L."/>
            <person name="Winzer T."/>
            <person name="Yang X."/>
            <person name="Li Y."/>
            <person name="Ning Z."/>
            <person name="He Z."/>
            <person name="Teodor R."/>
            <person name="Lu Y."/>
            <person name="Bowser T.A."/>
            <person name="Graham I.A."/>
            <person name="Ye K."/>
        </authorList>
    </citation>
    <scope>NUCLEOTIDE SEQUENCE [LARGE SCALE GENOMIC DNA]</scope>
    <source>
        <strain evidence="2">cv. HN1</strain>
        <tissue evidence="1">Leaves</tissue>
    </source>
</reference>
<dbReference type="EMBL" id="CM010715">
    <property type="protein sequence ID" value="RZC46942.1"/>
    <property type="molecule type" value="Genomic_DNA"/>
</dbReference>
<gene>
    <name evidence="1" type="ORF">C5167_039903</name>
</gene>
<dbReference type="Gramene" id="RZC46942">
    <property type="protein sequence ID" value="RZC46942"/>
    <property type="gene ID" value="C5167_039903"/>
</dbReference>
<protein>
    <submittedName>
        <fullName evidence="1">Uncharacterized protein</fullName>
    </submittedName>
</protein>
<evidence type="ECO:0000313" key="2">
    <source>
        <dbReference type="Proteomes" id="UP000316621"/>
    </source>
</evidence>
<sequence>MPLKVNFTRNCISANILVKNELQRVNSKLLILVGQFVRSTVGGPCVAHWITCHLNWALIDNIAEPIVYAPQLG</sequence>
<dbReference type="AlphaFoldDB" id="A0A4Y7IGX7"/>
<name>A0A4Y7IGX7_PAPSO</name>
<proteinExistence type="predicted"/>
<evidence type="ECO:0000313" key="1">
    <source>
        <dbReference type="EMBL" id="RZC46942.1"/>
    </source>
</evidence>
<keyword evidence="2" id="KW-1185">Reference proteome</keyword>
<organism evidence="1 2">
    <name type="scientific">Papaver somniferum</name>
    <name type="common">Opium poppy</name>
    <dbReference type="NCBI Taxonomy" id="3469"/>
    <lineage>
        <taxon>Eukaryota</taxon>
        <taxon>Viridiplantae</taxon>
        <taxon>Streptophyta</taxon>
        <taxon>Embryophyta</taxon>
        <taxon>Tracheophyta</taxon>
        <taxon>Spermatophyta</taxon>
        <taxon>Magnoliopsida</taxon>
        <taxon>Ranunculales</taxon>
        <taxon>Papaveraceae</taxon>
        <taxon>Papaveroideae</taxon>
        <taxon>Papaver</taxon>
    </lineage>
</organism>
<dbReference type="Proteomes" id="UP000316621">
    <property type="component" value="Chromosome 1"/>
</dbReference>